<reference evidence="1" key="1">
    <citation type="journal article" date="2020" name="Nature">
        <title>Giant virus diversity and host interactions through global metagenomics.</title>
        <authorList>
            <person name="Schulz F."/>
            <person name="Roux S."/>
            <person name="Paez-Espino D."/>
            <person name="Jungbluth S."/>
            <person name="Walsh D.A."/>
            <person name="Denef V.J."/>
            <person name="McMahon K.D."/>
            <person name="Konstantinidis K.T."/>
            <person name="Eloe-Fadrosh E.A."/>
            <person name="Kyrpides N.C."/>
            <person name="Woyke T."/>
        </authorList>
    </citation>
    <scope>NUCLEOTIDE SEQUENCE</scope>
    <source>
        <strain evidence="1">GVMAG-M-3300009182-67</strain>
    </source>
</reference>
<accession>A0A6C0B0T5</accession>
<sequence length="92" mass="10264">MASGIASPWGLTPPMLAEINKTLDEESHHLTGEFGLSSIPPKFKGNEFVSPLTVRNKGYYSAPSNMDFGKRKNRVRIALKKVNSDINYLKRV</sequence>
<name>A0A6C0B0T5_9ZZZZ</name>
<proteinExistence type="predicted"/>
<protein>
    <submittedName>
        <fullName evidence="1">Uncharacterized protein</fullName>
    </submittedName>
</protein>
<evidence type="ECO:0000313" key="1">
    <source>
        <dbReference type="EMBL" id="QHS85129.1"/>
    </source>
</evidence>
<organism evidence="1">
    <name type="scientific">viral metagenome</name>
    <dbReference type="NCBI Taxonomy" id="1070528"/>
    <lineage>
        <taxon>unclassified sequences</taxon>
        <taxon>metagenomes</taxon>
        <taxon>organismal metagenomes</taxon>
    </lineage>
</organism>
<dbReference type="EMBL" id="MN739040">
    <property type="protein sequence ID" value="QHS85129.1"/>
    <property type="molecule type" value="Genomic_DNA"/>
</dbReference>
<dbReference type="AlphaFoldDB" id="A0A6C0B0T5"/>